<proteinExistence type="predicted"/>
<sequence length="83" mass="9424">MVNRQQHLAATDAIGCHSEPRQAAITSQDSNPVRDNMRMERVGRKGSHELPITEYQIIPCLWVRSSQTLGTLCPLVRPKHYMP</sequence>
<dbReference type="RefSeq" id="XP_002838634.1">
    <property type="nucleotide sequence ID" value="XM_002838588.1"/>
</dbReference>
<protein>
    <submittedName>
        <fullName evidence="2">(Perigord truffle) hypothetical protein</fullName>
    </submittedName>
</protein>
<dbReference type="HOGENOM" id="CLU_2544253_0_0_1"/>
<name>D5GE82_TUBMM</name>
<dbReference type="GeneID" id="9185481"/>
<organism evidence="2 3">
    <name type="scientific">Tuber melanosporum (strain Mel28)</name>
    <name type="common">Perigord black truffle</name>
    <dbReference type="NCBI Taxonomy" id="656061"/>
    <lineage>
        <taxon>Eukaryota</taxon>
        <taxon>Fungi</taxon>
        <taxon>Dikarya</taxon>
        <taxon>Ascomycota</taxon>
        <taxon>Pezizomycotina</taxon>
        <taxon>Pezizomycetes</taxon>
        <taxon>Pezizales</taxon>
        <taxon>Tuberaceae</taxon>
        <taxon>Tuber</taxon>
    </lineage>
</organism>
<dbReference type="EMBL" id="FN430164">
    <property type="protein sequence ID" value="CAZ82825.1"/>
    <property type="molecule type" value="Genomic_DNA"/>
</dbReference>
<dbReference type="InParanoid" id="D5GE82"/>
<dbReference type="KEGG" id="tml:GSTUM_00006418001"/>
<evidence type="ECO:0000313" key="3">
    <source>
        <dbReference type="Proteomes" id="UP000006911"/>
    </source>
</evidence>
<reference evidence="2 3" key="1">
    <citation type="journal article" date="2010" name="Nature">
        <title>Perigord black truffle genome uncovers evolutionary origins and mechanisms of symbiosis.</title>
        <authorList>
            <person name="Martin F."/>
            <person name="Kohler A."/>
            <person name="Murat C."/>
            <person name="Balestrini R."/>
            <person name="Coutinho P.M."/>
            <person name="Jaillon O."/>
            <person name="Montanini B."/>
            <person name="Morin E."/>
            <person name="Noel B."/>
            <person name="Percudani R."/>
            <person name="Porcel B."/>
            <person name="Rubini A."/>
            <person name="Amicucci A."/>
            <person name="Amselem J."/>
            <person name="Anthouard V."/>
            <person name="Arcioni S."/>
            <person name="Artiguenave F."/>
            <person name="Aury J.M."/>
            <person name="Ballario P."/>
            <person name="Bolchi A."/>
            <person name="Brenna A."/>
            <person name="Brun A."/>
            <person name="Buee M."/>
            <person name="Cantarel B."/>
            <person name="Chevalier G."/>
            <person name="Couloux A."/>
            <person name="Da Silva C."/>
            <person name="Denoeud F."/>
            <person name="Duplessis S."/>
            <person name="Ghignone S."/>
            <person name="Hilselberger B."/>
            <person name="Iotti M."/>
            <person name="Marcais B."/>
            <person name="Mello A."/>
            <person name="Miranda M."/>
            <person name="Pacioni G."/>
            <person name="Quesneville H."/>
            <person name="Riccioni C."/>
            <person name="Ruotolo R."/>
            <person name="Splivallo R."/>
            <person name="Stocchi V."/>
            <person name="Tisserant E."/>
            <person name="Viscomi A.R."/>
            <person name="Zambonelli A."/>
            <person name="Zampieri E."/>
            <person name="Henrissat B."/>
            <person name="Lebrun M.H."/>
            <person name="Paolocci F."/>
            <person name="Bonfante P."/>
            <person name="Ottonello S."/>
            <person name="Wincker P."/>
        </authorList>
    </citation>
    <scope>NUCLEOTIDE SEQUENCE [LARGE SCALE GENOMIC DNA]</scope>
    <source>
        <strain evidence="2 3">Mel28</strain>
    </source>
</reference>
<keyword evidence="3" id="KW-1185">Reference proteome</keyword>
<dbReference type="Proteomes" id="UP000006911">
    <property type="component" value="Unassembled WGS sequence"/>
</dbReference>
<gene>
    <name evidence="2" type="ORF">GSTUM_00006418001</name>
</gene>
<feature type="region of interest" description="Disordered" evidence="1">
    <location>
        <begin position="1"/>
        <end position="31"/>
    </location>
</feature>
<dbReference type="AlphaFoldDB" id="D5GE82"/>
<accession>D5GE82</accession>
<evidence type="ECO:0000313" key="2">
    <source>
        <dbReference type="EMBL" id="CAZ82825.1"/>
    </source>
</evidence>
<evidence type="ECO:0000256" key="1">
    <source>
        <dbReference type="SAM" id="MobiDB-lite"/>
    </source>
</evidence>